<dbReference type="EMBL" id="UINC01088895">
    <property type="protein sequence ID" value="SVC39513.1"/>
    <property type="molecule type" value="Genomic_DNA"/>
</dbReference>
<accession>A0A382LSV6</accession>
<dbReference type="SUPFAM" id="SSF52833">
    <property type="entry name" value="Thioredoxin-like"/>
    <property type="match status" value="1"/>
</dbReference>
<dbReference type="GO" id="GO:0016491">
    <property type="term" value="F:oxidoreductase activity"/>
    <property type="evidence" value="ECO:0007669"/>
    <property type="project" value="InterPro"/>
</dbReference>
<name>A0A382LSV6_9ZZZZ</name>
<reference evidence="2" key="1">
    <citation type="submission" date="2018-05" db="EMBL/GenBank/DDBJ databases">
        <authorList>
            <person name="Lanie J.A."/>
            <person name="Ng W.-L."/>
            <person name="Kazmierczak K.M."/>
            <person name="Andrzejewski T.M."/>
            <person name="Davidsen T.M."/>
            <person name="Wayne K.J."/>
            <person name="Tettelin H."/>
            <person name="Glass J.I."/>
            <person name="Rusch D."/>
            <person name="Podicherti R."/>
            <person name="Tsui H.-C.T."/>
            <person name="Winkler M.E."/>
        </authorList>
    </citation>
    <scope>NUCLEOTIDE SEQUENCE</scope>
</reference>
<evidence type="ECO:0000259" key="1">
    <source>
        <dbReference type="Pfam" id="PF00578"/>
    </source>
</evidence>
<dbReference type="Gene3D" id="3.40.30.10">
    <property type="entry name" value="Glutaredoxin"/>
    <property type="match status" value="1"/>
</dbReference>
<dbReference type="Pfam" id="PF00578">
    <property type="entry name" value="AhpC-TSA"/>
    <property type="match status" value="1"/>
</dbReference>
<dbReference type="InterPro" id="IPR036249">
    <property type="entry name" value="Thioredoxin-like_sf"/>
</dbReference>
<evidence type="ECO:0000313" key="2">
    <source>
        <dbReference type="EMBL" id="SVC39513.1"/>
    </source>
</evidence>
<dbReference type="InterPro" id="IPR000866">
    <property type="entry name" value="AhpC/TSA"/>
</dbReference>
<feature type="domain" description="Alkyl hydroperoxide reductase subunit C/ Thiol specific antioxidant" evidence="1">
    <location>
        <begin position="13"/>
        <end position="46"/>
    </location>
</feature>
<dbReference type="GO" id="GO:0016209">
    <property type="term" value="F:antioxidant activity"/>
    <property type="evidence" value="ECO:0007669"/>
    <property type="project" value="InterPro"/>
</dbReference>
<organism evidence="2">
    <name type="scientific">marine metagenome</name>
    <dbReference type="NCBI Taxonomy" id="408172"/>
    <lineage>
        <taxon>unclassified sequences</taxon>
        <taxon>metagenomes</taxon>
        <taxon>ecological metagenomes</taxon>
    </lineage>
</organism>
<sequence length="51" mass="5452">MLKEMIMASLELGSPAPEFTLDDCNGKTVSLSDLKGKKVLLYFFTSPGGGN</sequence>
<protein>
    <recommendedName>
        <fullName evidence="1">Alkyl hydroperoxide reductase subunit C/ Thiol specific antioxidant domain-containing protein</fullName>
    </recommendedName>
</protein>
<dbReference type="AlphaFoldDB" id="A0A382LSV6"/>
<gene>
    <name evidence="2" type="ORF">METZ01_LOCUS292367</name>
</gene>
<proteinExistence type="predicted"/>